<reference evidence="2" key="1">
    <citation type="submission" date="2021-01" db="EMBL/GenBank/DDBJ databases">
        <authorList>
            <person name="Corre E."/>
            <person name="Pelletier E."/>
            <person name="Niang G."/>
            <person name="Scheremetjew M."/>
            <person name="Finn R."/>
            <person name="Kale V."/>
            <person name="Holt S."/>
            <person name="Cochrane G."/>
            <person name="Meng A."/>
            <person name="Brown T."/>
            <person name="Cohen L."/>
        </authorList>
    </citation>
    <scope>NUCLEOTIDE SEQUENCE</scope>
    <source>
        <strain evidence="2">CCMP622</strain>
    </source>
</reference>
<dbReference type="Pfam" id="PF01789">
    <property type="entry name" value="PsbP"/>
    <property type="match status" value="1"/>
</dbReference>
<gene>
    <name evidence="2" type="ORF">LSP00402_LOCUS12558</name>
</gene>
<dbReference type="SUPFAM" id="SSF55724">
    <property type="entry name" value="Mog1p/PsbP-like"/>
    <property type="match status" value="1"/>
</dbReference>
<dbReference type="PROSITE" id="PS51257">
    <property type="entry name" value="PROKAR_LIPOPROTEIN"/>
    <property type="match status" value="1"/>
</dbReference>
<feature type="domain" description="PsbP C-terminal" evidence="1">
    <location>
        <begin position="79"/>
        <end position="253"/>
    </location>
</feature>
<evidence type="ECO:0000259" key="1">
    <source>
        <dbReference type="Pfam" id="PF01789"/>
    </source>
</evidence>
<dbReference type="AlphaFoldDB" id="A0A7S2TSN7"/>
<dbReference type="GO" id="GO:0009523">
    <property type="term" value="C:photosystem II"/>
    <property type="evidence" value="ECO:0007669"/>
    <property type="project" value="InterPro"/>
</dbReference>
<dbReference type="EMBL" id="HBHP01020229">
    <property type="protein sequence ID" value="CAD9768578.1"/>
    <property type="molecule type" value="Transcribed_RNA"/>
</dbReference>
<dbReference type="GO" id="GO:0005509">
    <property type="term" value="F:calcium ion binding"/>
    <property type="evidence" value="ECO:0007669"/>
    <property type="project" value="InterPro"/>
</dbReference>
<dbReference type="GO" id="GO:0019898">
    <property type="term" value="C:extrinsic component of membrane"/>
    <property type="evidence" value="ECO:0007669"/>
    <property type="project" value="InterPro"/>
</dbReference>
<dbReference type="InterPro" id="IPR002683">
    <property type="entry name" value="PsbP_C"/>
</dbReference>
<evidence type="ECO:0000313" key="2">
    <source>
        <dbReference type="EMBL" id="CAD9768578.1"/>
    </source>
</evidence>
<dbReference type="Gene3D" id="3.40.1000.10">
    <property type="entry name" value="Mog1/PsbP, alpha/beta/alpha sandwich"/>
    <property type="match status" value="1"/>
</dbReference>
<dbReference type="PANTHER" id="PTHR31407">
    <property type="match status" value="1"/>
</dbReference>
<protein>
    <recommendedName>
        <fullName evidence="1">PsbP C-terminal domain-containing protein</fullName>
    </recommendedName>
</protein>
<name>A0A7S2TSN7_9EUKA</name>
<sequence length="260" mass="28752">MSKKTKSAFGATMCFVSTACALYLFTSESSHLTRSAQISRTRLHTNVGRRTAMIQMSSAGAAVVLSSQRKSRADDIPMKMYHDDDEQYDIKVPSNWAVGKTELTQGLGTSASYSRKVVGFVPPNAEAKTNVNVVVSPVAPDFKNMGSFGSPESFGIKLVNLVDRKFGKNAKKNVATARLIDTYNVGDVFFAEYETFEDYSEELGDYATKLRFFVANAIRNPGMYNRMFSVTGVCDMKDLDKYYSSMTEVVKSFAPPKSKI</sequence>
<dbReference type="GO" id="GO:0015979">
    <property type="term" value="P:photosynthesis"/>
    <property type="evidence" value="ECO:0007669"/>
    <property type="project" value="InterPro"/>
</dbReference>
<organism evidence="2">
    <name type="scientific">Lotharella oceanica</name>
    <dbReference type="NCBI Taxonomy" id="641309"/>
    <lineage>
        <taxon>Eukaryota</taxon>
        <taxon>Sar</taxon>
        <taxon>Rhizaria</taxon>
        <taxon>Cercozoa</taxon>
        <taxon>Chlorarachniophyceae</taxon>
        <taxon>Lotharella</taxon>
    </lineage>
</organism>
<dbReference type="InterPro" id="IPR016123">
    <property type="entry name" value="Mog1/PsbP_a/b/a-sand"/>
</dbReference>
<accession>A0A7S2TSN7</accession>
<proteinExistence type="predicted"/>
<dbReference type="PANTHER" id="PTHR31407:SF16">
    <property type="entry name" value="PSBP DOMAIN-CONTAINING PROTEIN 7, CHLOROPLASTIC"/>
    <property type="match status" value="1"/>
</dbReference>